<keyword evidence="1" id="KW-0812">Transmembrane</keyword>
<dbReference type="Proteomes" id="UP001187192">
    <property type="component" value="Unassembled WGS sequence"/>
</dbReference>
<sequence>MRRGRCDYNVRRAVVFLLPGPLILVWGTASDGEDSRVDGEWQFWVST</sequence>
<feature type="transmembrane region" description="Helical" evidence="1">
    <location>
        <begin position="12"/>
        <end position="29"/>
    </location>
</feature>
<protein>
    <submittedName>
        <fullName evidence="2">Uncharacterized protein</fullName>
    </submittedName>
</protein>
<gene>
    <name evidence="2" type="ORF">TIFTF001_002334</name>
</gene>
<keyword evidence="1" id="KW-1133">Transmembrane helix</keyword>
<comment type="caution">
    <text evidence="2">The sequence shown here is derived from an EMBL/GenBank/DDBJ whole genome shotgun (WGS) entry which is preliminary data.</text>
</comment>
<dbReference type="AlphaFoldDB" id="A0AA87Z5E8"/>
<keyword evidence="3" id="KW-1185">Reference proteome</keyword>
<evidence type="ECO:0000256" key="1">
    <source>
        <dbReference type="SAM" id="Phobius"/>
    </source>
</evidence>
<reference evidence="2" key="1">
    <citation type="submission" date="2023-07" db="EMBL/GenBank/DDBJ databases">
        <title>draft genome sequence of fig (Ficus carica).</title>
        <authorList>
            <person name="Takahashi T."/>
            <person name="Nishimura K."/>
        </authorList>
    </citation>
    <scope>NUCLEOTIDE SEQUENCE</scope>
</reference>
<keyword evidence="1" id="KW-0472">Membrane</keyword>
<name>A0AA87Z5E8_FICCA</name>
<dbReference type="EMBL" id="BTGU01000002">
    <property type="protein sequence ID" value="GMN29162.1"/>
    <property type="molecule type" value="Genomic_DNA"/>
</dbReference>
<accession>A0AA87Z5E8</accession>
<organism evidence="2 3">
    <name type="scientific">Ficus carica</name>
    <name type="common">Common fig</name>
    <dbReference type="NCBI Taxonomy" id="3494"/>
    <lineage>
        <taxon>Eukaryota</taxon>
        <taxon>Viridiplantae</taxon>
        <taxon>Streptophyta</taxon>
        <taxon>Embryophyta</taxon>
        <taxon>Tracheophyta</taxon>
        <taxon>Spermatophyta</taxon>
        <taxon>Magnoliopsida</taxon>
        <taxon>eudicotyledons</taxon>
        <taxon>Gunneridae</taxon>
        <taxon>Pentapetalae</taxon>
        <taxon>rosids</taxon>
        <taxon>fabids</taxon>
        <taxon>Rosales</taxon>
        <taxon>Moraceae</taxon>
        <taxon>Ficeae</taxon>
        <taxon>Ficus</taxon>
    </lineage>
</organism>
<evidence type="ECO:0000313" key="2">
    <source>
        <dbReference type="EMBL" id="GMN29162.1"/>
    </source>
</evidence>
<evidence type="ECO:0000313" key="3">
    <source>
        <dbReference type="Proteomes" id="UP001187192"/>
    </source>
</evidence>
<proteinExistence type="predicted"/>